<evidence type="ECO:0000313" key="2">
    <source>
        <dbReference type="Proteomes" id="UP001556709"/>
    </source>
</evidence>
<gene>
    <name evidence="1" type="ORF">V6X73_07550</name>
</gene>
<dbReference type="Pfam" id="PF14334">
    <property type="entry name" value="DUF4390"/>
    <property type="match status" value="1"/>
</dbReference>
<protein>
    <submittedName>
        <fullName evidence="1">DUF4390 domain-containing protein</fullName>
    </submittedName>
</protein>
<reference evidence="1 2" key="1">
    <citation type="submission" date="2024-02" db="EMBL/GenBank/DDBJ databases">
        <title>New especies of Spiribacter isolated from saline water.</title>
        <authorList>
            <person name="Leon M.J."/>
            <person name="De La Haba R."/>
            <person name="Sanchez-Porro C."/>
            <person name="Ventosa A."/>
        </authorList>
    </citation>
    <scope>NUCLEOTIDE SEQUENCE [LARGE SCALE GENOMIC DNA]</scope>
    <source>
        <strain evidence="2">ag22IC6-390</strain>
    </source>
</reference>
<organism evidence="1 2">
    <name type="scientific">Spiribacter pallidus</name>
    <dbReference type="NCBI Taxonomy" id="1987936"/>
    <lineage>
        <taxon>Bacteria</taxon>
        <taxon>Pseudomonadati</taxon>
        <taxon>Pseudomonadota</taxon>
        <taxon>Gammaproteobacteria</taxon>
        <taxon>Chromatiales</taxon>
        <taxon>Ectothiorhodospiraceae</taxon>
        <taxon>Spiribacter</taxon>
    </lineage>
</organism>
<dbReference type="InterPro" id="IPR025500">
    <property type="entry name" value="DUF4390"/>
</dbReference>
<name>A0ABV3TD98_9GAMM</name>
<keyword evidence="2" id="KW-1185">Reference proteome</keyword>
<dbReference type="EMBL" id="JBAKFM010000003">
    <property type="protein sequence ID" value="MEX0469578.1"/>
    <property type="molecule type" value="Genomic_DNA"/>
</dbReference>
<dbReference type="Proteomes" id="UP001556709">
    <property type="component" value="Unassembled WGS sequence"/>
</dbReference>
<accession>A0ABV3TD98</accession>
<evidence type="ECO:0000313" key="1">
    <source>
        <dbReference type="EMBL" id="MEX0469578.1"/>
    </source>
</evidence>
<comment type="caution">
    <text evidence="1">The sequence shown here is derived from an EMBL/GenBank/DDBJ whole genome shotgun (WGS) entry which is preliminary data.</text>
</comment>
<dbReference type="RefSeq" id="WP_367991090.1">
    <property type="nucleotide sequence ID" value="NZ_JBAKFM010000003.1"/>
</dbReference>
<proteinExistence type="predicted"/>
<sequence length="182" mass="21192">MGRWIHLLWLLLAVMPAMAKADFRVLELSPRFEEGVLVADARLDYRLTAPVVEALESGVSVVISQTLRLQRLRWWWRNARVVLHERRHRLQYHAISRRYVLTRLDTGESRSFRNLDALLLRLGRVEAWPVIAGDRLAGHKRYRLGLSTALETDPLPRLLRTRALIDDQWQIASGVRYQQVAP</sequence>